<dbReference type="EMBL" id="SOAX01000003">
    <property type="protein sequence ID" value="TDT41518.1"/>
    <property type="molecule type" value="Genomic_DNA"/>
</dbReference>
<keyword evidence="1" id="KW-0472">Membrane</keyword>
<evidence type="ECO:0000256" key="1">
    <source>
        <dbReference type="SAM" id="Phobius"/>
    </source>
</evidence>
<reference evidence="2 3" key="1">
    <citation type="submission" date="2019-03" db="EMBL/GenBank/DDBJ databases">
        <title>Genomic Encyclopedia of Type Strains, Phase IV (KMG-IV): sequencing the most valuable type-strain genomes for metagenomic binning, comparative biology and taxonomic classification.</title>
        <authorList>
            <person name="Goeker M."/>
        </authorList>
    </citation>
    <scope>NUCLEOTIDE SEQUENCE [LARGE SCALE GENOMIC DNA]</scope>
    <source>
        <strain evidence="2 3">DSM 15505</strain>
    </source>
</reference>
<keyword evidence="1" id="KW-1133">Transmembrane helix</keyword>
<gene>
    <name evidence="2" type="ORF">DES49_1614</name>
</gene>
<comment type="caution">
    <text evidence="2">The sequence shown here is derived from an EMBL/GenBank/DDBJ whole genome shotgun (WGS) entry which is preliminary data.</text>
</comment>
<name>A0A4V3EQE1_9GAMM</name>
<protein>
    <submittedName>
        <fullName evidence="2">Uncharacterized protein</fullName>
    </submittedName>
</protein>
<dbReference type="Proteomes" id="UP000295830">
    <property type="component" value="Unassembled WGS sequence"/>
</dbReference>
<evidence type="ECO:0000313" key="3">
    <source>
        <dbReference type="Proteomes" id="UP000295830"/>
    </source>
</evidence>
<accession>A0A4V3EQE1</accession>
<proteinExistence type="predicted"/>
<organism evidence="2 3">
    <name type="scientific">Halospina denitrificans</name>
    <dbReference type="NCBI Taxonomy" id="332522"/>
    <lineage>
        <taxon>Bacteria</taxon>
        <taxon>Pseudomonadati</taxon>
        <taxon>Pseudomonadota</taxon>
        <taxon>Gammaproteobacteria</taxon>
        <taxon>Halospina</taxon>
    </lineage>
</organism>
<keyword evidence="1" id="KW-0812">Transmembrane</keyword>
<evidence type="ECO:0000313" key="2">
    <source>
        <dbReference type="EMBL" id="TDT41518.1"/>
    </source>
</evidence>
<dbReference type="RefSeq" id="WP_133735879.1">
    <property type="nucleotide sequence ID" value="NZ_SOAX01000003.1"/>
</dbReference>
<keyword evidence="3" id="KW-1185">Reference proteome</keyword>
<feature type="transmembrane region" description="Helical" evidence="1">
    <location>
        <begin position="34"/>
        <end position="55"/>
    </location>
</feature>
<dbReference type="AlphaFoldDB" id="A0A4V3EQE1"/>
<sequence>MPGWILVATGLVVALAAAMVLSRLSGWFLPWLKGTLGLLVVLAGLFVMAVGWSTLQWQGVSPDRPLYRLSIESEGDQAWRVELRSEERLLRNQVVRGDLLEITGRLLVLDTPLGGTGPSQLYRTDSVRGHDSTARSLVEFRAEKPSRGRDWIDIWQWDRLLPLPLIRAELLYPLWVPIVEGAVFEVVLQGNQIVPVPANSAAEEALARRQ</sequence>